<dbReference type="AlphaFoldDB" id="A0A0N4Y2Z0"/>
<dbReference type="EMBL" id="UYSL01020259">
    <property type="protein sequence ID" value="VDL73718.1"/>
    <property type="molecule type" value="Genomic_DNA"/>
</dbReference>
<evidence type="ECO:0000256" key="1">
    <source>
        <dbReference type="SAM" id="MobiDB-lite"/>
    </source>
</evidence>
<feature type="compositionally biased region" description="Acidic residues" evidence="1">
    <location>
        <begin position="7"/>
        <end position="20"/>
    </location>
</feature>
<accession>A0A0N4Y2Z0</accession>
<feature type="region of interest" description="Disordered" evidence="1">
    <location>
        <begin position="1"/>
        <end position="22"/>
    </location>
</feature>
<dbReference type="WBParaSite" id="NBR_0001012801-mRNA-1">
    <property type="protein sequence ID" value="NBR_0001012801-mRNA-1"/>
    <property type="gene ID" value="NBR_0001012801"/>
</dbReference>
<gene>
    <name evidence="2" type="ORF">NBR_LOCUS10129</name>
</gene>
<proteinExistence type="predicted"/>
<evidence type="ECO:0000313" key="2">
    <source>
        <dbReference type="EMBL" id="VDL73718.1"/>
    </source>
</evidence>
<organism evidence="4">
    <name type="scientific">Nippostrongylus brasiliensis</name>
    <name type="common">Rat hookworm</name>
    <dbReference type="NCBI Taxonomy" id="27835"/>
    <lineage>
        <taxon>Eukaryota</taxon>
        <taxon>Metazoa</taxon>
        <taxon>Ecdysozoa</taxon>
        <taxon>Nematoda</taxon>
        <taxon>Chromadorea</taxon>
        <taxon>Rhabditida</taxon>
        <taxon>Rhabditina</taxon>
        <taxon>Rhabditomorpha</taxon>
        <taxon>Strongyloidea</taxon>
        <taxon>Heligmosomidae</taxon>
        <taxon>Nippostrongylus</taxon>
    </lineage>
</organism>
<evidence type="ECO:0000313" key="4">
    <source>
        <dbReference type="WBParaSite" id="NBR_0001012801-mRNA-1"/>
    </source>
</evidence>
<name>A0A0N4Y2Z0_NIPBR</name>
<reference evidence="4" key="1">
    <citation type="submission" date="2017-02" db="UniProtKB">
        <authorList>
            <consortium name="WormBaseParasite"/>
        </authorList>
    </citation>
    <scope>IDENTIFICATION</scope>
</reference>
<sequence>MSYDYWQQDDEYEEEEDVDEPSYTIHDVPTSKIYKVQSSVEPGLVSIIQHRRKPSPCKSSRNDCRVTIGTLRIAP</sequence>
<reference evidence="2 3" key="2">
    <citation type="submission" date="2018-11" db="EMBL/GenBank/DDBJ databases">
        <authorList>
            <consortium name="Pathogen Informatics"/>
        </authorList>
    </citation>
    <scope>NUCLEOTIDE SEQUENCE [LARGE SCALE GENOMIC DNA]</scope>
</reference>
<keyword evidence="3" id="KW-1185">Reference proteome</keyword>
<evidence type="ECO:0000313" key="3">
    <source>
        <dbReference type="Proteomes" id="UP000271162"/>
    </source>
</evidence>
<dbReference type="Proteomes" id="UP000271162">
    <property type="component" value="Unassembled WGS sequence"/>
</dbReference>
<protein>
    <submittedName>
        <fullName evidence="2 4">Uncharacterized protein</fullName>
    </submittedName>
</protein>